<keyword evidence="7 9" id="KW-0057">Aromatic amino acid biosynthesis</keyword>
<dbReference type="EMBL" id="JASKHM010000002">
    <property type="protein sequence ID" value="MEQ4481513.1"/>
    <property type="molecule type" value="Genomic_DNA"/>
</dbReference>
<organism evidence="11 12">
    <name type="scientific">Cohnella silvisoli</name>
    <dbReference type="NCBI Taxonomy" id="2873699"/>
    <lineage>
        <taxon>Bacteria</taxon>
        <taxon>Bacillati</taxon>
        <taxon>Bacillota</taxon>
        <taxon>Bacilli</taxon>
        <taxon>Bacillales</taxon>
        <taxon>Paenibacillaceae</taxon>
        <taxon>Cohnella</taxon>
    </lineage>
</organism>
<accession>A0ABV1KN74</accession>
<comment type="caution">
    <text evidence="11">The sequence shown here is derived from an EMBL/GenBank/DDBJ whole genome shotgun (WGS) entry which is preliminary data.</text>
</comment>
<keyword evidence="12" id="KW-1185">Reference proteome</keyword>
<dbReference type="InterPro" id="IPR001240">
    <property type="entry name" value="PRAI_dom"/>
</dbReference>
<dbReference type="Gene3D" id="3.20.20.70">
    <property type="entry name" value="Aldolase class I"/>
    <property type="match status" value="1"/>
</dbReference>
<evidence type="ECO:0000256" key="1">
    <source>
        <dbReference type="ARBA" id="ARBA00001164"/>
    </source>
</evidence>
<gene>
    <name evidence="9" type="primary">trpF</name>
    <name evidence="11" type="ORF">QJS35_03810</name>
</gene>
<reference evidence="11 12" key="1">
    <citation type="journal article" date="2023" name="Genome Announc.">
        <title>Pan-Genome Analyses of the Genus Cohnella and Proposal of the Novel Species Cohnella silvisoli sp. nov., Isolated from Forest Soil.</title>
        <authorList>
            <person name="Wang C."/>
            <person name="Mao L."/>
            <person name="Bao G."/>
            <person name="Zhu H."/>
        </authorList>
    </citation>
    <scope>NUCLEOTIDE SEQUENCE [LARGE SCALE GENOMIC DNA]</scope>
    <source>
        <strain evidence="11 12">NL03-T5-1</strain>
    </source>
</reference>
<comment type="catalytic activity">
    <reaction evidence="1 9">
        <text>N-(5-phospho-beta-D-ribosyl)anthranilate = 1-(2-carboxyphenylamino)-1-deoxy-D-ribulose 5-phosphate</text>
        <dbReference type="Rhea" id="RHEA:21540"/>
        <dbReference type="ChEBI" id="CHEBI:18277"/>
        <dbReference type="ChEBI" id="CHEBI:58613"/>
        <dbReference type="EC" id="5.3.1.24"/>
    </reaction>
</comment>
<evidence type="ECO:0000256" key="4">
    <source>
        <dbReference type="ARBA" id="ARBA00022272"/>
    </source>
</evidence>
<evidence type="ECO:0000256" key="2">
    <source>
        <dbReference type="ARBA" id="ARBA00004664"/>
    </source>
</evidence>
<feature type="domain" description="N-(5'phosphoribosyl) anthranilate isomerase (PRAI)" evidence="10">
    <location>
        <begin position="9"/>
        <end position="224"/>
    </location>
</feature>
<dbReference type="GO" id="GO:0016853">
    <property type="term" value="F:isomerase activity"/>
    <property type="evidence" value="ECO:0007669"/>
    <property type="project" value="UniProtKB-KW"/>
</dbReference>
<evidence type="ECO:0000259" key="10">
    <source>
        <dbReference type="Pfam" id="PF00697"/>
    </source>
</evidence>
<evidence type="ECO:0000256" key="5">
    <source>
        <dbReference type="ARBA" id="ARBA00022605"/>
    </source>
</evidence>
<proteinExistence type="inferred from homology"/>
<comment type="pathway">
    <text evidence="2 9">Amino-acid biosynthesis; L-tryptophan biosynthesis; L-tryptophan from chorismate: step 3/5.</text>
</comment>
<dbReference type="CDD" id="cd00405">
    <property type="entry name" value="PRAI"/>
    <property type="match status" value="1"/>
</dbReference>
<dbReference type="Pfam" id="PF00697">
    <property type="entry name" value="PRAI"/>
    <property type="match status" value="1"/>
</dbReference>
<dbReference type="SUPFAM" id="SSF51366">
    <property type="entry name" value="Ribulose-phoshate binding barrel"/>
    <property type="match status" value="1"/>
</dbReference>
<keyword evidence="6 9" id="KW-0822">Tryptophan biosynthesis</keyword>
<name>A0ABV1KN74_9BACL</name>
<evidence type="ECO:0000256" key="6">
    <source>
        <dbReference type="ARBA" id="ARBA00022822"/>
    </source>
</evidence>
<evidence type="ECO:0000313" key="12">
    <source>
        <dbReference type="Proteomes" id="UP001493487"/>
    </source>
</evidence>
<dbReference type="HAMAP" id="MF_00135">
    <property type="entry name" value="PRAI"/>
    <property type="match status" value="1"/>
</dbReference>
<dbReference type="InterPro" id="IPR044643">
    <property type="entry name" value="TrpF_fam"/>
</dbReference>
<dbReference type="InterPro" id="IPR011060">
    <property type="entry name" value="RibuloseP-bd_barrel"/>
</dbReference>
<dbReference type="PANTHER" id="PTHR42894:SF1">
    <property type="entry name" value="N-(5'-PHOSPHORIBOSYL)ANTHRANILATE ISOMERASE"/>
    <property type="match status" value="1"/>
</dbReference>
<evidence type="ECO:0000256" key="7">
    <source>
        <dbReference type="ARBA" id="ARBA00023141"/>
    </source>
</evidence>
<evidence type="ECO:0000256" key="8">
    <source>
        <dbReference type="ARBA" id="ARBA00023235"/>
    </source>
</evidence>
<protein>
    <recommendedName>
        <fullName evidence="4 9">N-(5'-phosphoribosyl)anthranilate isomerase</fullName>
        <shortName evidence="9">PRAI</shortName>
        <ecNumber evidence="3 9">5.3.1.24</ecNumber>
    </recommendedName>
</protein>
<keyword evidence="8 9" id="KW-0413">Isomerase</keyword>
<dbReference type="RefSeq" id="WP_232184043.1">
    <property type="nucleotide sequence ID" value="NZ_JAIOAP010000002.1"/>
</dbReference>
<evidence type="ECO:0000256" key="3">
    <source>
        <dbReference type="ARBA" id="ARBA00012572"/>
    </source>
</evidence>
<keyword evidence="5 9" id="KW-0028">Amino-acid biosynthesis</keyword>
<dbReference type="PANTHER" id="PTHR42894">
    <property type="entry name" value="N-(5'-PHOSPHORIBOSYL)ANTHRANILATE ISOMERASE"/>
    <property type="match status" value="1"/>
</dbReference>
<evidence type="ECO:0000256" key="9">
    <source>
        <dbReference type="HAMAP-Rule" id="MF_00135"/>
    </source>
</evidence>
<sequence>MTSHRSAKVKICGIKEEATLQGMSGLPVEYIGFMFAKSRRQLTAEQAGKLHAVSRTIPMADGKPPLTVGVFVNPTIEQLADVLSVVPLDIVQLHGEESPEFCREVQERFKVEVWRALPFTEGTESLEDPQTGGANRLAAYRGAVSAILLDTAGGGTGKTYRWDVIPSYQQAARSNGLQLFIAGGLNPDNADELITSYHPDGVDISSGVETDGVKDNYKITAFVERVRSS</sequence>
<dbReference type="EC" id="5.3.1.24" evidence="3 9"/>
<dbReference type="Proteomes" id="UP001493487">
    <property type="component" value="Unassembled WGS sequence"/>
</dbReference>
<dbReference type="InterPro" id="IPR013785">
    <property type="entry name" value="Aldolase_TIM"/>
</dbReference>
<evidence type="ECO:0000313" key="11">
    <source>
        <dbReference type="EMBL" id="MEQ4481513.1"/>
    </source>
</evidence>
<comment type="similarity">
    <text evidence="9">Belongs to the TrpF family.</text>
</comment>